<dbReference type="InterPro" id="IPR004785">
    <property type="entry name" value="RpiB"/>
</dbReference>
<dbReference type="PANTHER" id="PTHR43732:SF1">
    <property type="entry name" value="RIBOSE 5-PHOSPHATE ISOMERASE"/>
    <property type="match status" value="1"/>
</dbReference>
<dbReference type="RefSeq" id="WP_137715187.1">
    <property type="nucleotide sequence ID" value="NZ_JBHRVE010000003.1"/>
</dbReference>
<organism evidence="5 6">
    <name type="scientific">Brenneria rubrifaciens</name>
    <dbReference type="NCBI Taxonomy" id="55213"/>
    <lineage>
        <taxon>Bacteria</taxon>
        <taxon>Pseudomonadati</taxon>
        <taxon>Pseudomonadota</taxon>
        <taxon>Gammaproteobacteria</taxon>
        <taxon>Enterobacterales</taxon>
        <taxon>Pectobacteriaceae</taxon>
        <taxon>Brenneria</taxon>
    </lineage>
</organism>
<dbReference type="Pfam" id="PF02502">
    <property type="entry name" value="LacAB_rpiB"/>
    <property type="match status" value="1"/>
</dbReference>
<accession>A0A4P8QXH8</accession>
<dbReference type="GO" id="GO:0004751">
    <property type="term" value="F:ribose-5-phosphate isomerase activity"/>
    <property type="evidence" value="ECO:0007669"/>
    <property type="project" value="UniProtKB-EC"/>
</dbReference>
<comment type="similarity">
    <text evidence="1">Belongs to the LacAB/RpiB family.</text>
</comment>
<dbReference type="Gene3D" id="3.40.1400.10">
    <property type="entry name" value="Sugar-phosphate isomerase, RpiB/LacA/LacB"/>
    <property type="match status" value="1"/>
</dbReference>
<dbReference type="Proteomes" id="UP000299580">
    <property type="component" value="Chromosome"/>
</dbReference>
<reference evidence="5 6" key="1">
    <citation type="submission" date="2018-11" db="EMBL/GenBank/DDBJ databases">
        <title>Genome sequences of Brenneria nigrifluens and Brenneria rubrifaciens.</title>
        <authorList>
            <person name="Poret-Peterson A.T."/>
            <person name="McClean A.E."/>
            <person name="Kluepfel D.A."/>
        </authorList>
    </citation>
    <scope>NUCLEOTIDE SEQUENCE [LARGE SCALE GENOMIC DNA]</scope>
    <source>
        <strain evidence="5 6">6D370</strain>
    </source>
</reference>
<dbReference type="PIRSF" id="PIRSF005384">
    <property type="entry name" value="RpiB_LacA_B"/>
    <property type="match status" value="1"/>
</dbReference>
<feature type="binding site" evidence="4">
    <location>
        <begin position="8"/>
        <end position="9"/>
    </location>
    <ligand>
        <name>D-ribulose 5-phosphate</name>
        <dbReference type="ChEBI" id="CHEBI:58121"/>
    </ligand>
</feature>
<evidence type="ECO:0000313" key="5">
    <source>
        <dbReference type="EMBL" id="QCR10199.1"/>
    </source>
</evidence>
<name>A0A4P8QXH8_9GAMM</name>
<dbReference type="SUPFAM" id="SSF89623">
    <property type="entry name" value="Ribose/Galactose isomerase RpiB/AlsB"/>
    <property type="match status" value="1"/>
</dbReference>
<keyword evidence="2 5" id="KW-0413">Isomerase</keyword>
<feature type="binding site" evidence="4">
    <location>
        <position position="132"/>
    </location>
    <ligand>
        <name>D-ribulose 5-phosphate</name>
        <dbReference type="ChEBI" id="CHEBI:58121"/>
    </ligand>
</feature>
<dbReference type="PANTHER" id="PTHR43732">
    <property type="entry name" value="RIBOSE 5-PHOSPHATE ISOMERASE-RELATED"/>
    <property type="match status" value="1"/>
</dbReference>
<feature type="active site" description="Proton acceptor" evidence="3">
    <location>
        <position position="65"/>
    </location>
</feature>
<dbReference type="NCBIfam" id="TIGR01120">
    <property type="entry name" value="rpiB"/>
    <property type="match status" value="1"/>
</dbReference>
<evidence type="ECO:0000256" key="3">
    <source>
        <dbReference type="PIRSR" id="PIRSR005384-1"/>
    </source>
</evidence>
<evidence type="ECO:0000256" key="4">
    <source>
        <dbReference type="PIRSR" id="PIRSR005384-2"/>
    </source>
</evidence>
<keyword evidence="6" id="KW-1185">Reference proteome</keyword>
<protein>
    <submittedName>
        <fullName evidence="5">Ribose 5-phosphate isomerase B</fullName>
        <ecNumber evidence="5">5.3.1.6</ecNumber>
    </submittedName>
</protein>
<feature type="binding site" evidence="4">
    <location>
        <position position="99"/>
    </location>
    <ligand>
        <name>D-ribulose 5-phosphate</name>
        <dbReference type="ChEBI" id="CHEBI:58121"/>
    </ligand>
</feature>
<proteinExistence type="inferred from homology"/>
<dbReference type="InterPro" id="IPR036569">
    <property type="entry name" value="RpiB_LacA_LacB_sf"/>
</dbReference>
<dbReference type="KEGG" id="brb:EH207_17930"/>
<dbReference type="NCBIfam" id="TIGR00689">
    <property type="entry name" value="rpiB_lacA_lacB"/>
    <property type="match status" value="1"/>
</dbReference>
<feature type="binding site" evidence="4">
    <location>
        <position position="136"/>
    </location>
    <ligand>
        <name>D-ribulose 5-phosphate</name>
        <dbReference type="ChEBI" id="CHEBI:58121"/>
    </ligand>
</feature>
<dbReference type="EMBL" id="CP034035">
    <property type="protein sequence ID" value="QCR10199.1"/>
    <property type="molecule type" value="Genomic_DNA"/>
</dbReference>
<feature type="binding site" evidence="4">
    <location>
        <position position="109"/>
    </location>
    <ligand>
        <name>D-ribulose 5-phosphate</name>
        <dbReference type="ChEBI" id="CHEBI:58121"/>
    </ligand>
</feature>
<dbReference type="NCBIfam" id="NF004051">
    <property type="entry name" value="PRK05571.1"/>
    <property type="match status" value="1"/>
</dbReference>
<sequence length="150" mass="16275">MKIALGCDHVGWVLKSEIMRFLVSKSIEVIDKGANSSERTDYPQYGKRVADAVVSGEADRGILICGSGIGISIAANKVDGIRAVVCSEPYSAKLSREHNDTNILAFGSRVVGSELAKMIVEEWLNTVFEGGRHQNRIDLIAKIEKGEQIG</sequence>
<gene>
    <name evidence="5" type="primary">rpiB</name>
    <name evidence="5" type="ORF">EH207_17930</name>
</gene>
<dbReference type="GO" id="GO:0005975">
    <property type="term" value="P:carbohydrate metabolic process"/>
    <property type="evidence" value="ECO:0007669"/>
    <property type="project" value="InterPro"/>
</dbReference>
<evidence type="ECO:0000313" key="6">
    <source>
        <dbReference type="Proteomes" id="UP000299580"/>
    </source>
</evidence>
<evidence type="ECO:0000256" key="1">
    <source>
        <dbReference type="ARBA" id="ARBA00008754"/>
    </source>
</evidence>
<evidence type="ECO:0000256" key="2">
    <source>
        <dbReference type="ARBA" id="ARBA00023235"/>
    </source>
</evidence>
<dbReference type="EC" id="5.3.1.6" evidence="5"/>
<dbReference type="InterPro" id="IPR051812">
    <property type="entry name" value="SPI_LacAB/RpiB"/>
</dbReference>
<dbReference type="OrthoDB" id="1778624at2"/>
<feature type="binding site" evidence="4">
    <location>
        <begin position="66"/>
        <end position="70"/>
    </location>
    <ligand>
        <name>D-ribulose 5-phosphate</name>
        <dbReference type="ChEBI" id="CHEBI:58121"/>
    </ligand>
</feature>
<dbReference type="FunFam" id="3.40.1400.10:FF:000001">
    <property type="entry name" value="Ribose 5-phosphate isomerase B"/>
    <property type="match status" value="1"/>
</dbReference>
<feature type="active site" description="Proton donor" evidence="3">
    <location>
        <position position="98"/>
    </location>
</feature>
<dbReference type="InterPro" id="IPR003500">
    <property type="entry name" value="RpiB_LacA_LacB"/>
</dbReference>
<dbReference type="AlphaFoldDB" id="A0A4P8QXH8"/>